<protein>
    <submittedName>
        <fullName evidence="1">Putative zinc-or iron-chelating protein</fullName>
    </submittedName>
</protein>
<name>A0A543KTF1_9BURK</name>
<gene>
    <name evidence="1" type="ORF">BDD18_4227</name>
</gene>
<evidence type="ECO:0000313" key="1">
    <source>
        <dbReference type="EMBL" id="TQM98348.1"/>
    </source>
</evidence>
<evidence type="ECO:0000313" key="2">
    <source>
        <dbReference type="Proteomes" id="UP000316993"/>
    </source>
</evidence>
<dbReference type="InterPro" id="IPR005358">
    <property type="entry name" value="Puta_zinc/iron-chelating_dom"/>
</dbReference>
<dbReference type="EMBL" id="VFPV01000005">
    <property type="protein sequence ID" value="TQM98348.1"/>
    <property type="molecule type" value="Genomic_DNA"/>
</dbReference>
<dbReference type="AlphaFoldDB" id="A0A543KTF1"/>
<dbReference type="Pfam" id="PF03692">
    <property type="entry name" value="CxxCxxCC"/>
    <property type="match status" value="1"/>
</dbReference>
<sequence>MNENAFQAPAVEVQRRTPEVLQRIEERCAGLLPRVEAKMKTLSGRDRRPEARLVDQAAQAGTVAKRVMWLRKAADYLQEGAAHLAACRKGCSHCCHISVMVSRAEAQVIARETGAHLNTDAGQFTMQGFEEQSETIRAATLQAYGAACTFLREGSCSIYSSRPLQCRLLLNMDDDDLLCQLIENGDSNVPYLNTTEHHIASVTVLGAHQDYDDLRNWFPSGLA</sequence>
<organism evidence="1 2">
    <name type="scientific">Acidovorax temperans</name>
    <dbReference type="NCBI Taxonomy" id="80878"/>
    <lineage>
        <taxon>Bacteria</taxon>
        <taxon>Pseudomonadati</taxon>
        <taxon>Pseudomonadota</taxon>
        <taxon>Betaproteobacteria</taxon>
        <taxon>Burkholderiales</taxon>
        <taxon>Comamonadaceae</taxon>
        <taxon>Acidovorax</taxon>
    </lineage>
</organism>
<dbReference type="RefSeq" id="WP_142085753.1">
    <property type="nucleotide sequence ID" value="NZ_VFPV01000005.1"/>
</dbReference>
<comment type="caution">
    <text evidence="1">The sequence shown here is derived from an EMBL/GenBank/DDBJ whole genome shotgun (WGS) entry which is preliminary data.</text>
</comment>
<proteinExistence type="predicted"/>
<accession>A0A543KTF1</accession>
<reference evidence="1 2" key="1">
    <citation type="submission" date="2019-06" db="EMBL/GenBank/DDBJ databases">
        <title>Genomic Encyclopedia of Archaeal and Bacterial Type Strains, Phase II (KMG-II): from individual species to whole genera.</title>
        <authorList>
            <person name="Goeker M."/>
        </authorList>
    </citation>
    <scope>NUCLEOTIDE SEQUENCE [LARGE SCALE GENOMIC DNA]</scope>
    <source>
        <strain evidence="1 2">DSM 7270</strain>
    </source>
</reference>
<dbReference type="Proteomes" id="UP000316993">
    <property type="component" value="Unassembled WGS sequence"/>
</dbReference>